<accession>A0ACC3DU65</accession>
<keyword evidence="2" id="KW-1185">Reference proteome</keyword>
<dbReference type="Proteomes" id="UP001186974">
    <property type="component" value="Unassembled WGS sequence"/>
</dbReference>
<reference evidence="1" key="1">
    <citation type="submission" date="2024-09" db="EMBL/GenBank/DDBJ databases">
        <title>Black Yeasts Isolated from many extreme environments.</title>
        <authorList>
            <person name="Coleine C."/>
            <person name="Stajich J.E."/>
            <person name="Selbmann L."/>
        </authorList>
    </citation>
    <scope>NUCLEOTIDE SEQUENCE</scope>
    <source>
        <strain evidence="1">CCFEE 5737</strain>
    </source>
</reference>
<gene>
    <name evidence="1" type="ORF">LTS18_002431</name>
</gene>
<protein>
    <submittedName>
        <fullName evidence="1">Uncharacterized protein</fullName>
    </submittedName>
</protein>
<evidence type="ECO:0000313" key="2">
    <source>
        <dbReference type="Proteomes" id="UP001186974"/>
    </source>
</evidence>
<dbReference type="EMBL" id="JAWDJW010000623">
    <property type="protein sequence ID" value="KAK3080324.1"/>
    <property type="molecule type" value="Genomic_DNA"/>
</dbReference>
<comment type="caution">
    <text evidence="1">The sequence shown here is derived from an EMBL/GenBank/DDBJ whole genome shotgun (WGS) entry which is preliminary data.</text>
</comment>
<organism evidence="1 2">
    <name type="scientific">Coniosporium uncinatum</name>
    <dbReference type="NCBI Taxonomy" id="93489"/>
    <lineage>
        <taxon>Eukaryota</taxon>
        <taxon>Fungi</taxon>
        <taxon>Dikarya</taxon>
        <taxon>Ascomycota</taxon>
        <taxon>Pezizomycotina</taxon>
        <taxon>Dothideomycetes</taxon>
        <taxon>Dothideomycetes incertae sedis</taxon>
        <taxon>Coniosporium</taxon>
    </lineage>
</organism>
<evidence type="ECO:0000313" key="1">
    <source>
        <dbReference type="EMBL" id="KAK3080324.1"/>
    </source>
</evidence>
<proteinExistence type="predicted"/>
<sequence>MAQSREPQPMDPGDFAPQEVASRSKRKRAVVSYREINDDEQNDDDDGDDFKDSPSDFEAPNQKKTKAHITPANSHRQRAKSLKSPTSDNAPPQAPKRNSNTFHFLSLPAELRNTVYELALTDPSQPHYLVSTSKMYRRTVRRDVLCSADERWQNLYGSNRFRGSYNHPSSSQPGATDGRKALATLTPALLAVNKQVYREAKGFLYAGPIVVEDTTALHAWLAGLRRETRGLVEELTIAGWGQSRSHKAMNHPALTLLAEGMTRLKVLRFECRIADVTVAERVAQQVYKDGFAWFEAVGREKGKKDAGVEVLRLSEENWSGAHEMWQGKKKKTNGEIEKEVRTFGRELRRLLGAT</sequence>
<name>A0ACC3DU65_9PEZI</name>